<evidence type="ECO:0000256" key="19">
    <source>
        <dbReference type="PIRNR" id="PIRNR017184"/>
    </source>
</evidence>
<feature type="binding site" evidence="18">
    <location>
        <begin position="132"/>
        <end position="138"/>
    </location>
    <ligand>
        <name>(6S)-NADPHX</name>
        <dbReference type="ChEBI" id="CHEBI:64076"/>
    </ligand>
</feature>
<reference evidence="22" key="2">
    <citation type="submission" date="2020-09" db="EMBL/GenBank/DDBJ databases">
        <authorList>
            <person name="Sun Q."/>
            <person name="Ohkuma M."/>
        </authorList>
    </citation>
    <scope>NUCLEOTIDE SEQUENCE</scope>
    <source>
        <strain evidence="22">JCM 30078</strain>
    </source>
</reference>
<keyword evidence="12 17" id="KW-0456">Lyase</keyword>
<evidence type="ECO:0000256" key="6">
    <source>
        <dbReference type="ARBA" id="ARBA00022741"/>
    </source>
</evidence>
<comment type="subunit">
    <text evidence="17">Homotetramer.</text>
</comment>
<comment type="function">
    <text evidence="18">Catalyzes the epimerization of the S- and R-forms of NAD(P)HX, a damaged form of NAD(P)H that is a result of enzymatic or heat-dependent hydration. This is a prerequisite for the S-specific NAD(P)H-hydrate dehydratase to allow the repair of both epimers of NAD(P)HX.</text>
</comment>
<dbReference type="Pfam" id="PF01256">
    <property type="entry name" value="Carb_kinase"/>
    <property type="match status" value="1"/>
</dbReference>
<sequence>MQQTYDDLPDALYTVEQVRALDARLIASGTPGFQLMGTAAEACWRALRQQWPDVRTLTLLAGRGNNAGDGYLIAALAKRAGWSVRAWAVGEPAQLQGDAAMAYREAVASGVVTQPWRNDATFEGVVIDALLGTGAQGSLRPPYDAAIKAVNSSGCPVLAVDVPSGLNADTGHALEGAIKAVVTVTFIALKQGLFTGEAGAYVGRLVFDDLGANQMDDRRVASPVTRLSRATLPQLAPRVPTAHKGHFGHVLVIGGDRGMGGAALLMAESALRAGAGLVSVATREEHVAAAQARRPELMTHGVRSANQLLAMAEKASVLVVGPGLGGAAWGRSLLSAAAVVGCKHVWDADALNLLATGAVELPEDSVITPHPGEAARLLSSSTGNIQADRFAAAFELARRYRTCVVLKGAGTIVAAPDGRLAVCDRGHPAMAGSGLGDVLAGLIGALRAQGMNAYDAACLGVWLHACAGERIGLAEGRGLAAGDMPTFIRQVIEEHSPCRSVHP</sequence>
<dbReference type="Proteomes" id="UP000635983">
    <property type="component" value="Unassembled WGS sequence"/>
</dbReference>
<comment type="caution">
    <text evidence="18">Lacks conserved residue(s) required for the propagation of feature annotation.</text>
</comment>
<keyword evidence="13" id="KW-0511">Multifunctional enzyme</keyword>
<dbReference type="PROSITE" id="PS51385">
    <property type="entry name" value="YJEF_N"/>
    <property type="match status" value="1"/>
</dbReference>
<evidence type="ECO:0000256" key="2">
    <source>
        <dbReference type="ARBA" id="ARBA00000909"/>
    </source>
</evidence>
<evidence type="ECO:0000256" key="18">
    <source>
        <dbReference type="HAMAP-Rule" id="MF_01966"/>
    </source>
</evidence>
<dbReference type="NCBIfam" id="TIGR00196">
    <property type="entry name" value="yjeF_cterm"/>
    <property type="match status" value="1"/>
</dbReference>
<evidence type="ECO:0000256" key="8">
    <source>
        <dbReference type="ARBA" id="ARBA00022857"/>
    </source>
</evidence>
<comment type="cofactor">
    <cofactor evidence="17">
        <name>Mg(2+)</name>
        <dbReference type="ChEBI" id="CHEBI:18420"/>
    </cofactor>
</comment>
<evidence type="ECO:0000313" key="22">
    <source>
        <dbReference type="EMBL" id="GGJ97447.1"/>
    </source>
</evidence>
<comment type="catalytic activity">
    <reaction evidence="15 17 19">
        <text>(6S)-NADHX + ADP = AMP + phosphate + NADH + H(+)</text>
        <dbReference type="Rhea" id="RHEA:32223"/>
        <dbReference type="ChEBI" id="CHEBI:15378"/>
        <dbReference type="ChEBI" id="CHEBI:43474"/>
        <dbReference type="ChEBI" id="CHEBI:57945"/>
        <dbReference type="ChEBI" id="CHEBI:64074"/>
        <dbReference type="ChEBI" id="CHEBI:456215"/>
        <dbReference type="ChEBI" id="CHEBI:456216"/>
        <dbReference type="EC" id="4.2.1.136"/>
    </reaction>
</comment>
<comment type="function">
    <text evidence="14 19">Bifunctional enzyme that catalyzes the epimerization of the S- and R-forms of NAD(P)HX and the dehydration of the S-form of NAD(P)HX at the expense of ADP, which is converted to AMP. This allows the repair of both epimers of NAD(P)HX, a damaged form of NAD(P)H that is a result of enzymatic or heat-dependent hydration.</text>
</comment>
<keyword evidence="9 18" id="KW-0630">Potassium</keyword>
<dbReference type="AlphaFoldDB" id="A0A917PXL4"/>
<dbReference type="InterPro" id="IPR036652">
    <property type="entry name" value="YjeF_N_dom_sf"/>
</dbReference>
<evidence type="ECO:0000256" key="9">
    <source>
        <dbReference type="ARBA" id="ARBA00022958"/>
    </source>
</evidence>
<comment type="cofactor">
    <cofactor evidence="18 19">
        <name>K(+)</name>
        <dbReference type="ChEBI" id="CHEBI:29103"/>
    </cofactor>
    <text evidence="18 19">Binds 1 potassium ion per subunit.</text>
</comment>
<dbReference type="RefSeq" id="WP_188983491.1">
    <property type="nucleotide sequence ID" value="NZ_BMPO01000005.1"/>
</dbReference>
<comment type="similarity">
    <text evidence="17">Belongs to the NnrD/CARKD family.</text>
</comment>
<keyword evidence="23" id="KW-1185">Reference proteome</keyword>
<keyword evidence="5 18" id="KW-0479">Metal-binding</keyword>
<dbReference type="Pfam" id="PF03853">
    <property type="entry name" value="YjeF_N"/>
    <property type="match status" value="1"/>
</dbReference>
<dbReference type="PROSITE" id="PS51383">
    <property type="entry name" value="YJEF_C_3"/>
    <property type="match status" value="1"/>
</dbReference>
<evidence type="ECO:0000313" key="23">
    <source>
        <dbReference type="Proteomes" id="UP000635983"/>
    </source>
</evidence>
<feature type="binding site" evidence="17">
    <location>
        <position position="323"/>
    </location>
    <ligand>
        <name>(6S)-NADPHX</name>
        <dbReference type="ChEBI" id="CHEBI:64076"/>
    </ligand>
</feature>
<feature type="binding site" evidence="17">
    <location>
        <begin position="407"/>
        <end position="411"/>
    </location>
    <ligand>
        <name>AMP</name>
        <dbReference type="ChEBI" id="CHEBI:456215"/>
    </ligand>
</feature>
<feature type="binding site" evidence="17">
    <location>
        <position position="436"/>
    </location>
    <ligand>
        <name>AMP</name>
        <dbReference type="ChEBI" id="CHEBI:456215"/>
    </ligand>
</feature>
<comment type="similarity">
    <text evidence="3 19">In the N-terminal section; belongs to the NnrE/AIBP family.</text>
</comment>
<dbReference type="InterPro" id="IPR004443">
    <property type="entry name" value="YjeF_N_dom"/>
</dbReference>
<keyword evidence="8 17" id="KW-0521">NADP</keyword>
<evidence type="ECO:0000256" key="7">
    <source>
        <dbReference type="ARBA" id="ARBA00022840"/>
    </source>
</evidence>
<evidence type="ECO:0000256" key="14">
    <source>
        <dbReference type="ARBA" id="ARBA00025153"/>
    </source>
</evidence>
<dbReference type="GO" id="GO:0052855">
    <property type="term" value="F:ADP-dependent NAD(P)H-hydrate dehydratase activity"/>
    <property type="evidence" value="ECO:0007669"/>
    <property type="project" value="UniProtKB-UniRule"/>
</dbReference>
<dbReference type="CDD" id="cd01171">
    <property type="entry name" value="YXKO-related"/>
    <property type="match status" value="1"/>
</dbReference>
<dbReference type="GO" id="GO:0046496">
    <property type="term" value="P:nicotinamide nucleotide metabolic process"/>
    <property type="evidence" value="ECO:0007669"/>
    <property type="project" value="UniProtKB-UniRule"/>
</dbReference>
<evidence type="ECO:0000259" key="20">
    <source>
        <dbReference type="PROSITE" id="PS51383"/>
    </source>
</evidence>
<dbReference type="Gene3D" id="3.40.1190.20">
    <property type="match status" value="1"/>
</dbReference>
<feature type="binding site" evidence="18">
    <location>
        <position position="164"/>
    </location>
    <ligand>
        <name>K(+)</name>
        <dbReference type="ChEBI" id="CHEBI:29103"/>
    </ligand>
</feature>
<evidence type="ECO:0000256" key="12">
    <source>
        <dbReference type="ARBA" id="ARBA00023239"/>
    </source>
</evidence>
<comment type="similarity">
    <text evidence="4 19">In the C-terminal section; belongs to the NnrD/CARKD family.</text>
</comment>
<feature type="binding site" evidence="17">
    <location>
        <position position="437"/>
    </location>
    <ligand>
        <name>(6S)-NADPHX</name>
        <dbReference type="ChEBI" id="CHEBI:64076"/>
    </ligand>
</feature>
<dbReference type="InterPro" id="IPR030677">
    <property type="entry name" value="Nnr"/>
</dbReference>
<dbReference type="PANTHER" id="PTHR12592:SF0">
    <property type="entry name" value="ATP-DEPENDENT (S)-NAD(P)H-HYDRATE DEHYDRATASE"/>
    <property type="match status" value="1"/>
</dbReference>
<keyword evidence="11 18" id="KW-0413">Isomerase</keyword>
<reference evidence="22" key="1">
    <citation type="journal article" date="2014" name="Int. J. Syst. Evol. Microbiol.">
        <title>Complete genome sequence of Corynebacterium casei LMG S-19264T (=DSM 44701T), isolated from a smear-ripened cheese.</title>
        <authorList>
            <consortium name="US DOE Joint Genome Institute (JGI-PGF)"/>
            <person name="Walter F."/>
            <person name="Albersmeier A."/>
            <person name="Kalinowski J."/>
            <person name="Ruckert C."/>
        </authorList>
    </citation>
    <scope>NUCLEOTIDE SEQUENCE</scope>
    <source>
        <strain evidence="22">JCM 30078</strain>
    </source>
</reference>
<evidence type="ECO:0000256" key="5">
    <source>
        <dbReference type="ARBA" id="ARBA00022723"/>
    </source>
</evidence>
<feature type="binding site" evidence="18">
    <location>
        <position position="66"/>
    </location>
    <ligand>
        <name>K(+)</name>
        <dbReference type="ChEBI" id="CHEBI:29103"/>
    </ligand>
</feature>
<dbReference type="SUPFAM" id="SSF53613">
    <property type="entry name" value="Ribokinase-like"/>
    <property type="match status" value="1"/>
</dbReference>
<dbReference type="InterPro" id="IPR000631">
    <property type="entry name" value="CARKD"/>
</dbReference>
<feature type="binding site" evidence="18">
    <location>
        <position position="143"/>
    </location>
    <ligand>
        <name>(6S)-NADPHX</name>
        <dbReference type="ChEBI" id="CHEBI:64076"/>
    </ligand>
</feature>
<evidence type="ECO:0000256" key="13">
    <source>
        <dbReference type="ARBA" id="ARBA00023268"/>
    </source>
</evidence>
<dbReference type="NCBIfam" id="TIGR00197">
    <property type="entry name" value="yjeF_nterm"/>
    <property type="match status" value="1"/>
</dbReference>
<comment type="function">
    <text evidence="17">Catalyzes the dehydration of the S-form of NAD(P)HX at the expense of ADP, which is converted to AMP. Together with NAD(P)HX epimerase, which catalyzes the epimerization of the S- and R-forms, the enzyme allows the repair of both epimers of NAD(P)HX, a damaged form of NAD(P)H that is a result of enzymatic or heat-dependent hydration.</text>
</comment>
<dbReference type="GO" id="GO:0110051">
    <property type="term" value="P:metabolite repair"/>
    <property type="evidence" value="ECO:0007669"/>
    <property type="project" value="TreeGrafter"/>
</dbReference>
<dbReference type="SUPFAM" id="SSF64153">
    <property type="entry name" value="YjeF N-terminal domain-like"/>
    <property type="match status" value="1"/>
</dbReference>
<evidence type="ECO:0000256" key="1">
    <source>
        <dbReference type="ARBA" id="ARBA00000013"/>
    </source>
</evidence>
<dbReference type="HAMAP" id="MF_01966">
    <property type="entry name" value="NADHX_epimerase"/>
    <property type="match status" value="1"/>
</dbReference>
<dbReference type="HAMAP" id="MF_01965">
    <property type="entry name" value="NADHX_dehydratase"/>
    <property type="match status" value="1"/>
</dbReference>
<accession>A0A917PXL4</accession>
<comment type="catalytic activity">
    <reaction evidence="16 17 19">
        <text>(6S)-NADPHX + ADP = AMP + phosphate + NADPH + H(+)</text>
        <dbReference type="Rhea" id="RHEA:32235"/>
        <dbReference type="ChEBI" id="CHEBI:15378"/>
        <dbReference type="ChEBI" id="CHEBI:43474"/>
        <dbReference type="ChEBI" id="CHEBI:57783"/>
        <dbReference type="ChEBI" id="CHEBI:64076"/>
        <dbReference type="ChEBI" id="CHEBI:456215"/>
        <dbReference type="ChEBI" id="CHEBI:456216"/>
        <dbReference type="EC" id="4.2.1.136"/>
    </reaction>
</comment>
<dbReference type="EMBL" id="BMPO01000005">
    <property type="protein sequence ID" value="GGJ97447.1"/>
    <property type="molecule type" value="Genomic_DNA"/>
</dbReference>
<dbReference type="PANTHER" id="PTHR12592">
    <property type="entry name" value="ATP-DEPENDENT (S)-NAD(P)H-HYDRATE DEHYDRATASE FAMILY MEMBER"/>
    <property type="match status" value="1"/>
</dbReference>
<evidence type="ECO:0000256" key="15">
    <source>
        <dbReference type="ARBA" id="ARBA00048238"/>
    </source>
</evidence>
<comment type="catalytic activity">
    <reaction evidence="2 18 19">
        <text>(6R)-NADPHX = (6S)-NADPHX</text>
        <dbReference type="Rhea" id="RHEA:32227"/>
        <dbReference type="ChEBI" id="CHEBI:64076"/>
        <dbReference type="ChEBI" id="CHEBI:64077"/>
        <dbReference type="EC" id="5.1.99.6"/>
    </reaction>
</comment>
<comment type="similarity">
    <text evidence="18">Belongs to the NnrE/AIBP family.</text>
</comment>
<name>A0A917PXL4_9PSED</name>
<feature type="binding site" evidence="17">
    <location>
        <position position="262"/>
    </location>
    <ligand>
        <name>(6S)-NADPHX</name>
        <dbReference type="ChEBI" id="CHEBI:64076"/>
    </ligand>
</feature>
<keyword evidence="6 17" id="KW-0547">Nucleotide-binding</keyword>
<feature type="domain" description="YjeF N-terminal" evidence="21">
    <location>
        <begin position="18"/>
        <end position="218"/>
    </location>
</feature>
<feature type="domain" description="YjeF C-terminal" evidence="20">
    <location>
        <begin position="227"/>
        <end position="495"/>
    </location>
</feature>
<protein>
    <recommendedName>
        <fullName evidence="19">Bifunctional NAD(P)H-hydrate repair enzyme</fullName>
    </recommendedName>
    <alternativeName>
        <fullName evidence="19">Nicotinamide nucleotide repair protein</fullName>
    </alternativeName>
    <domain>
        <recommendedName>
            <fullName evidence="19">ADP-dependent (S)-NAD(P)H-hydrate dehydratase</fullName>
            <ecNumber evidence="19">4.2.1.136</ecNumber>
        </recommendedName>
        <alternativeName>
            <fullName evidence="19">ADP-dependent NAD(P)HX dehydratase</fullName>
        </alternativeName>
    </domain>
    <domain>
        <recommendedName>
            <fullName evidence="19">NAD(P)H-hydrate epimerase</fullName>
            <ecNumber evidence="19">5.1.99.6</ecNumber>
        </recommendedName>
    </domain>
</protein>
<comment type="catalytic activity">
    <reaction evidence="1 18 19">
        <text>(6R)-NADHX = (6S)-NADHX</text>
        <dbReference type="Rhea" id="RHEA:32215"/>
        <dbReference type="ChEBI" id="CHEBI:64074"/>
        <dbReference type="ChEBI" id="CHEBI:64075"/>
        <dbReference type="EC" id="5.1.99.6"/>
    </reaction>
</comment>
<evidence type="ECO:0000256" key="10">
    <source>
        <dbReference type="ARBA" id="ARBA00023027"/>
    </source>
</evidence>
<dbReference type="EC" id="4.2.1.136" evidence="19"/>
<feature type="binding site" evidence="18">
    <location>
        <position position="161"/>
    </location>
    <ligand>
        <name>(6S)-NADPHX</name>
        <dbReference type="ChEBI" id="CHEBI:64076"/>
    </ligand>
</feature>
<dbReference type="PIRSF" id="PIRSF017184">
    <property type="entry name" value="Nnr"/>
    <property type="match status" value="1"/>
</dbReference>
<comment type="caution">
    <text evidence="22">The sequence shown here is derived from an EMBL/GenBank/DDBJ whole genome shotgun (WGS) entry which is preliminary data.</text>
</comment>
<gene>
    <name evidence="17" type="primary">nnrD</name>
    <name evidence="18" type="synonym">nnrE</name>
    <name evidence="22" type="ORF">GCM10009304_24150</name>
</gene>
<dbReference type="GO" id="GO:0046872">
    <property type="term" value="F:metal ion binding"/>
    <property type="evidence" value="ECO:0007669"/>
    <property type="project" value="UniProtKB-UniRule"/>
</dbReference>
<dbReference type="GO" id="GO:0052856">
    <property type="term" value="F:NAD(P)HX epimerase activity"/>
    <property type="evidence" value="ECO:0007669"/>
    <property type="project" value="UniProtKB-UniRule"/>
</dbReference>
<dbReference type="GO" id="GO:0005524">
    <property type="term" value="F:ATP binding"/>
    <property type="evidence" value="ECO:0007669"/>
    <property type="project" value="UniProtKB-UniRule"/>
</dbReference>
<evidence type="ECO:0000256" key="4">
    <source>
        <dbReference type="ARBA" id="ARBA00009524"/>
    </source>
</evidence>
<evidence type="ECO:0000256" key="3">
    <source>
        <dbReference type="ARBA" id="ARBA00006001"/>
    </source>
</evidence>
<feature type="binding site" evidence="18">
    <location>
        <position position="128"/>
    </location>
    <ligand>
        <name>K(+)</name>
        <dbReference type="ChEBI" id="CHEBI:29103"/>
    </ligand>
</feature>
<evidence type="ECO:0000256" key="17">
    <source>
        <dbReference type="HAMAP-Rule" id="MF_01965"/>
    </source>
</evidence>
<evidence type="ECO:0000259" key="21">
    <source>
        <dbReference type="PROSITE" id="PS51385"/>
    </source>
</evidence>
<feature type="binding site" evidence="17">
    <location>
        <position position="370"/>
    </location>
    <ligand>
        <name>(6S)-NADPHX</name>
        <dbReference type="ChEBI" id="CHEBI:64076"/>
    </ligand>
</feature>
<evidence type="ECO:0000256" key="16">
    <source>
        <dbReference type="ARBA" id="ARBA00049209"/>
    </source>
</evidence>
<organism evidence="22 23">
    <name type="scientific">Pseudomonas matsuisoli</name>
    <dbReference type="NCBI Taxonomy" id="1515666"/>
    <lineage>
        <taxon>Bacteria</taxon>
        <taxon>Pseudomonadati</taxon>
        <taxon>Pseudomonadota</taxon>
        <taxon>Gammaproteobacteria</taxon>
        <taxon>Pseudomonadales</taxon>
        <taxon>Pseudomonadaceae</taxon>
        <taxon>Pseudomonas</taxon>
    </lineage>
</organism>
<dbReference type="Gene3D" id="3.40.50.10260">
    <property type="entry name" value="YjeF N-terminal domain"/>
    <property type="match status" value="1"/>
</dbReference>
<dbReference type="EC" id="5.1.99.6" evidence="19"/>
<proteinExistence type="inferred from homology"/>
<keyword evidence="7 17" id="KW-0067">ATP-binding</keyword>
<keyword evidence="10 17" id="KW-0520">NAD</keyword>
<evidence type="ECO:0000256" key="11">
    <source>
        <dbReference type="ARBA" id="ARBA00023235"/>
    </source>
</evidence>
<dbReference type="InterPro" id="IPR029056">
    <property type="entry name" value="Ribokinase-like"/>
</dbReference>